<feature type="region of interest" description="Disordered" evidence="7">
    <location>
        <begin position="1"/>
        <end position="89"/>
    </location>
</feature>
<dbReference type="InterPro" id="IPR016185">
    <property type="entry name" value="PreATP-grasp_dom_sf"/>
</dbReference>
<dbReference type="InterPro" id="IPR048740">
    <property type="entry name" value="PurT_C"/>
</dbReference>
<evidence type="ECO:0000256" key="1">
    <source>
        <dbReference type="ARBA" id="ARBA00022598"/>
    </source>
</evidence>
<dbReference type="RefSeq" id="WP_070938182.1">
    <property type="nucleotide sequence ID" value="NZ_MLIK01000019.1"/>
</dbReference>
<dbReference type="InterPro" id="IPR054350">
    <property type="entry name" value="PurT/PurK_preATP-grasp"/>
</dbReference>
<evidence type="ECO:0000256" key="2">
    <source>
        <dbReference type="ARBA" id="ARBA00022741"/>
    </source>
</evidence>
<evidence type="ECO:0000256" key="7">
    <source>
        <dbReference type="SAM" id="MobiDB-lite"/>
    </source>
</evidence>
<dbReference type="Pfam" id="PF21244">
    <property type="entry name" value="PurT_C"/>
    <property type="match status" value="1"/>
</dbReference>
<dbReference type="NCBIfam" id="NF006766">
    <property type="entry name" value="PRK09288.1"/>
    <property type="match status" value="1"/>
</dbReference>
<accession>A0A1S1L9T6</accession>
<keyword evidence="4 6" id="KW-0067">ATP-binding</keyword>
<feature type="compositionally biased region" description="Polar residues" evidence="7">
    <location>
        <begin position="8"/>
        <end position="22"/>
    </location>
</feature>
<keyword evidence="2 6" id="KW-0547">Nucleotide-binding</keyword>
<evidence type="ECO:0000313" key="9">
    <source>
        <dbReference type="EMBL" id="OHU21718.1"/>
    </source>
</evidence>
<dbReference type="EMBL" id="MLIK01000019">
    <property type="protein sequence ID" value="OHU21718.1"/>
    <property type="molecule type" value="Genomic_DNA"/>
</dbReference>
<proteinExistence type="predicted"/>
<evidence type="ECO:0000313" key="10">
    <source>
        <dbReference type="Proteomes" id="UP000179616"/>
    </source>
</evidence>
<dbReference type="GO" id="GO:0005829">
    <property type="term" value="C:cytosol"/>
    <property type="evidence" value="ECO:0007669"/>
    <property type="project" value="TreeGrafter"/>
</dbReference>
<dbReference type="PANTHER" id="PTHR43055:SF1">
    <property type="entry name" value="FORMATE-DEPENDENT PHOSPHORIBOSYLGLYCINAMIDE FORMYLTRANSFERASE"/>
    <property type="match status" value="1"/>
</dbReference>
<keyword evidence="1" id="KW-0436">Ligase</keyword>
<dbReference type="OrthoDB" id="9804625at2"/>
<dbReference type="GO" id="GO:0016874">
    <property type="term" value="F:ligase activity"/>
    <property type="evidence" value="ECO:0007669"/>
    <property type="project" value="UniProtKB-KW"/>
</dbReference>
<dbReference type="Pfam" id="PF22660">
    <property type="entry name" value="RS_preATP-grasp-like"/>
    <property type="match status" value="1"/>
</dbReference>
<dbReference type="Proteomes" id="UP000179616">
    <property type="component" value="Unassembled WGS sequence"/>
</dbReference>
<evidence type="ECO:0000259" key="8">
    <source>
        <dbReference type="PROSITE" id="PS50975"/>
    </source>
</evidence>
<dbReference type="GO" id="GO:0006164">
    <property type="term" value="P:purine nucleotide biosynthetic process"/>
    <property type="evidence" value="ECO:0007669"/>
    <property type="project" value="UniProtKB-KW"/>
</dbReference>
<dbReference type="SUPFAM" id="SSF56059">
    <property type="entry name" value="Glutathione synthetase ATP-binding domain-like"/>
    <property type="match status" value="1"/>
</dbReference>
<dbReference type="Gene3D" id="3.30.1490.20">
    <property type="entry name" value="ATP-grasp fold, A domain"/>
    <property type="match status" value="1"/>
</dbReference>
<comment type="pathway">
    <text evidence="5">Purine metabolism.</text>
</comment>
<protein>
    <submittedName>
        <fullName evidence="9">Phosphoribosylglycinamide formyltransferase 2</fullName>
    </submittedName>
</protein>
<dbReference type="GO" id="GO:0046872">
    <property type="term" value="F:metal ion binding"/>
    <property type="evidence" value="ECO:0007669"/>
    <property type="project" value="InterPro"/>
</dbReference>
<name>A0A1S1L9T6_9MYCO</name>
<sequence>MNGIVVTQEGSPPSERGTTGSTDIVKPVPAEAAPVTEDAVRATNGAKSGSRVVKTAKPVTNTVEADAPAQDVTPTTSENAAEDRDEDAPAPVLEYVPVDLPKPIAGNRTTVMLLGSGELAKELAISFQRLGAEVVVVDTGTGGPAQGVADRAVLAPIGESERLYELIDKERPRFVVPLVEAASREALDKLAEGKVTQVIPTAKAVRLAGDREGMRRMAAEELGLPTPTYWFANSVEELQKVLETSGFPAVVRPVSAAYGQGQSVVLRDSDAPPAWDQAIAANLGGSQRVMVETAVEIDYEITLLTVRTAGVGGATRLYFCEPIAHRQSGTDAMQMWQPQPLSQAALELARSIAARAVNALGGHGVYGVELFVRGDEVYFCDVSARPYDSGLVTVRSQRLSEYDMHARAVLGVPIDTILVSPAAAEVVYGDSHGPSPRQLDEALRIPESDLRLFGHSEAHRRRRIGVALATAPNTALALSRAQQVARHLR</sequence>
<dbReference type="AlphaFoldDB" id="A0A1S1L9T6"/>
<dbReference type="Gene3D" id="3.30.470.20">
    <property type="entry name" value="ATP-grasp fold, B domain"/>
    <property type="match status" value="1"/>
</dbReference>
<dbReference type="InterPro" id="IPR003135">
    <property type="entry name" value="ATP-grasp_carboxylate-amine"/>
</dbReference>
<dbReference type="InterPro" id="IPR013815">
    <property type="entry name" value="ATP_grasp_subdomain_1"/>
</dbReference>
<dbReference type="Pfam" id="PF02222">
    <property type="entry name" value="ATP-grasp"/>
    <property type="match status" value="1"/>
</dbReference>
<dbReference type="InterPro" id="IPR011761">
    <property type="entry name" value="ATP-grasp"/>
</dbReference>
<keyword evidence="9" id="KW-0808">Transferase</keyword>
<dbReference type="GO" id="GO:0016740">
    <property type="term" value="F:transferase activity"/>
    <property type="evidence" value="ECO:0007669"/>
    <property type="project" value="UniProtKB-KW"/>
</dbReference>
<dbReference type="InterPro" id="IPR011054">
    <property type="entry name" value="Rudment_hybrid_motif"/>
</dbReference>
<dbReference type="STRING" id="948102.BKG76_14135"/>
<evidence type="ECO:0000256" key="6">
    <source>
        <dbReference type="PROSITE-ProRule" id="PRU00409"/>
    </source>
</evidence>
<organism evidence="9 10">
    <name type="scientific">Mycobacteroides franklinii</name>
    <dbReference type="NCBI Taxonomy" id="948102"/>
    <lineage>
        <taxon>Bacteria</taxon>
        <taxon>Bacillati</taxon>
        <taxon>Actinomycetota</taxon>
        <taxon>Actinomycetes</taxon>
        <taxon>Mycobacteriales</taxon>
        <taxon>Mycobacteriaceae</taxon>
        <taxon>Mycobacteroides</taxon>
    </lineage>
</organism>
<dbReference type="SUPFAM" id="SSF51246">
    <property type="entry name" value="Rudiment single hybrid motif"/>
    <property type="match status" value="1"/>
</dbReference>
<dbReference type="GeneID" id="57167944"/>
<evidence type="ECO:0000256" key="5">
    <source>
        <dbReference type="ARBA" id="ARBA00025704"/>
    </source>
</evidence>
<reference evidence="9 10" key="1">
    <citation type="submission" date="2016-10" db="EMBL/GenBank/DDBJ databases">
        <title>Evaluation of Human, Veterinary and Environmental Mycobacterium chelonae Isolates by Core Genome Phylogenomic Analysis, Targeted Gene Comparison, and Anti-microbial Susceptibility Patterns: A Tale of Mistaken Identities.</title>
        <authorList>
            <person name="Fogelson S.B."/>
            <person name="Camus A.C."/>
            <person name="Lorenz W."/>
            <person name="Vasireddy R."/>
            <person name="Vasireddy S."/>
            <person name="Smith T."/>
            <person name="Brown-Elliott B.A."/>
            <person name="Wallace R.J.Jr."/>
            <person name="Hasan N.A."/>
            <person name="Reischl U."/>
            <person name="Sanchez S."/>
        </authorList>
    </citation>
    <scope>NUCLEOTIDE SEQUENCE [LARGE SCALE GENOMIC DNA]</scope>
    <source>
        <strain evidence="9 10">1559</strain>
    </source>
</reference>
<dbReference type="Gene3D" id="3.40.50.20">
    <property type="match status" value="1"/>
</dbReference>
<dbReference type="SUPFAM" id="SSF52440">
    <property type="entry name" value="PreATP-grasp domain"/>
    <property type="match status" value="1"/>
</dbReference>
<dbReference type="GO" id="GO:0005524">
    <property type="term" value="F:ATP binding"/>
    <property type="evidence" value="ECO:0007669"/>
    <property type="project" value="UniProtKB-UniRule"/>
</dbReference>
<dbReference type="PROSITE" id="PS50975">
    <property type="entry name" value="ATP_GRASP"/>
    <property type="match status" value="1"/>
</dbReference>
<evidence type="ECO:0000256" key="4">
    <source>
        <dbReference type="ARBA" id="ARBA00022840"/>
    </source>
</evidence>
<feature type="domain" description="ATP-grasp" evidence="8">
    <location>
        <begin position="216"/>
        <end position="410"/>
    </location>
</feature>
<evidence type="ECO:0000256" key="3">
    <source>
        <dbReference type="ARBA" id="ARBA00022755"/>
    </source>
</evidence>
<gene>
    <name evidence="9" type="ORF">BKG76_14135</name>
</gene>
<comment type="caution">
    <text evidence="9">The sequence shown here is derived from an EMBL/GenBank/DDBJ whole genome shotgun (WGS) entry which is preliminary data.</text>
</comment>
<keyword evidence="3" id="KW-0658">Purine biosynthesis</keyword>
<dbReference type="PANTHER" id="PTHR43055">
    <property type="entry name" value="FORMATE-DEPENDENT PHOSPHORIBOSYLGLYCINAMIDE FORMYLTRANSFERASE"/>
    <property type="match status" value="1"/>
</dbReference>